<evidence type="ECO:0000313" key="2">
    <source>
        <dbReference type="EMBL" id="CAA9518672.1"/>
    </source>
</evidence>
<evidence type="ECO:0000256" key="1">
    <source>
        <dbReference type="SAM" id="MobiDB-lite"/>
    </source>
</evidence>
<sequence>MVIGRPGGDAGERRHSRAVPDSRRTVDGARTSRDSFAALRNLGSSRRSGRLPLFTGGAG</sequence>
<dbReference type="AlphaFoldDB" id="A0A6J4TAK5"/>
<feature type="compositionally biased region" description="Low complexity" evidence="1">
    <location>
        <begin position="39"/>
        <end position="53"/>
    </location>
</feature>
<proteinExistence type="predicted"/>
<feature type="compositionally biased region" description="Basic and acidic residues" evidence="1">
    <location>
        <begin position="10"/>
        <end position="33"/>
    </location>
</feature>
<accession>A0A6J4TAK5</accession>
<name>A0A6J4TAK5_9ACTN</name>
<protein>
    <submittedName>
        <fullName evidence="2">Uncharacterized protein</fullName>
    </submittedName>
</protein>
<gene>
    <name evidence="2" type="ORF">AVDCRST_MAG45-2359</name>
</gene>
<feature type="region of interest" description="Disordered" evidence="1">
    <location>
        <begin position="1"/>
        <end position="59"/>
    </location>
</feature>
<organism evidence="2">
    <name type="scientific">uncultured Solirubrobacterales bacterium</name>
    <dbReference type="NCBI Taxonomy" id="768556"/>
    <lineage>
        <taxon>Bacteria</taxon>
        <taxon>Bacillati</taxon>
        <taxon>Actinomycetota</taxon>
        <taxon>Thermoleophilia</taxon>
        <taxon>Solirubrobacterales</taxon>
        <taxon>environmental samples</taxon>
    </lineage>
</organism>
<reference evidence="2" key="1">
    <citation type="submission" date="2020-02" db="EMBL/GenBank/DDBJ databases">
        <authorList>
            <person name="Meier V. D."/>
        </authorList>
    </citation>
    <scope>NUCLEOTIDE SEQUENCE</scope>
    <source>
        <strain evidence="2">AVDCRST_MAG45</strain>
    </source>
</reference>
<dbReference type="EMBL" id="CADCVU010000204">
    <property type="protein sequence ID" value="CAA9518672.1"/>
    <property type="molecule type" value="Genomic_DNA"/>
</dbReference>